<name>A0ACB7YA96_9ERIC</name>
<protein>
    <submittedName>
        <fullName evidence="1">Uncharacterized protein</fullName>
    </submittedName>
</protein>
<accession>A0ACB7YA96</accession>
<organism evidence="1 2">
    <name type="scientific">Vaccinium darrowii</name>
    <dbReference type="NCBI Taxonomy" id="229202"/>
    <lineage>
        <taxon>Eukaryota</taxon>
        <taxon>Viridiplantae</taxon>
        <taxon>Streptophyta</taxon>
        <taxon>Embryophyta</taxon>
        <taxon>Tracheophyta</taxon>
        <taxon>Spermatophyta</taxon>
        <taxon>Magnoliopsida</taxon>
        <taxon>eudicotyledons</taxon>
        <taxon>Gunneridae</taxon>
        <taxon>Pentapetalae</taxon>
        <taxon>asterids</taxon>
        <taxon>Ericales</taxon>
        <taxon>Ericaceae</taxon>
        <taxon>Vaccinioideae</taxon>
        <taxon>Vaccinieae</taxon>
        <taxon>Vaccinium</taxon>
    </lineage>
</organism>
<dbReference type="EMBL" id="CM037157">
    <property type="protein sequence ID" value="KAH7850197.1"/>
    <property type="molecule type" value="Genomic_DNA"/>
</dbReference>
<proteinExistence type="predicted"/>
<evidence type="ECO:0000313" key="1">
    <source>
        <dbReference type="EMBL" id="KAH7850197.1"/>
    </source>
</evidence>
<reference evidence="1 2" key="1">
    <citation type="journal article" date="2021" name="Hortic Res">
        <title>High-quality reference genome and annotation aids understanding of berry development for evergreen blueberry (Vaccinium darrowii).</title>
        <authorList>
            <person name="Yu J."/>
            <person name="Hulse-Kemp A.M."/>
            <person name="Babiker E."/>
            <person name="Staton M."/>
        </authorList>
    </citation>
    <scope>NUCLEOTIDE SEQUENCE [LARGE SCALE GENOMIC DNA]</scope>
    <source>
        <strain evidence="2">cv. NJ 8807/NJ 8810</strain>
        <tissue evidence="1">Young leaf</tissue>
    </source>
</reference>
<sequence length="203" mass="23250">MHNCVNEASDNYERIFSGAFAIVRKGGNWDFSQALLQSEKQGADESERKRAEALESSEERCSKLEETERRVHQLQESLNRNWIVTKYCNRIRNNPTWPVPSLHTTIQQEWACKVDIQKGYVEEIKQGNLGTIIKIQEKPVPSSQEMAKFKRLYICWGSLKRGFQLGCRPIIGLDGCHLKGPFGGIILTAVSIDANNHIYQVQW</sequence>
<gene>
    <name evidence="1" type="ORF">Vadar_029078</name>
</gene>
<keyword evidence="2" id="KW-1185">Reference proteome</keyword>
<dbReference type="Proteomes" id="UP000828048">
    <property type="component" value="Chromosome 7"/>
</dbReference>
<evidence type="ECO:0000313" key="2">
    <source>
        <dbReference type="Proteomes" id="UP000828048"/>
    </source>
</evidence>
<comment type="caution">
    <text evidence="1">The sequence shown here is derived from an EMBL/GenBank/DDBJ whole genome shotgun (WGS) entry which is preliminary data.</text>
</comment>